<dbReference type="PANTHER" id="PTHR10687:SF2">
    <property type="entry name" value="SECRETORY CARRIER-ASSOCIATED MEMBRANE PROTEIN"/>
    <property type="match status" value="1"/>
</dbReference>
<dbReference type="AlphaFoldDB" id="A0A814BX19"/>
<dbReference type="Proteomes" id="UP000677228">
    <property type="component" value="Unassembled WGS sequence"/>
</dbReference>
<evidence type="ECO:0000313" key="9">
    <source>
        <dbReference type="EMBL" id="CAF3710033.1"/>
    </source>
</evidence>
<dbReference type="GO" id="GO:0055038">
    <property type="term" value="C:recycling endosome membrane"/>
    <property type="evidence" value="ECO:0007669"/>
    <property type="project" value="TreeGrafter"/>
</dbReference>
<accession>A0A814BX19</accession>
<keyword evidence="2 5" id="KW-0812">Transmembrane</keyword>
<keyword evidence="5" id="KW-0813">Transport</keyword>
<evidence type="ECO:0000256" key="2">
    <source>
        <dbReference type="ARBA" id="ARBA00022692"/>
    </source>
</evidence>
<evidence type="ECO:0000256" key="5">
    <source>
        <dbReference type="RuleBase" id="RU363122"/>
    </source>
</evidence>
<keyword evidence="11" id="KW-1185">Reference proteome</keyword>
<dbReference type="GO" id="GO:0015031">
    <property type="term" value="P:protein transport"/>
    <property type="evidence" value="ECO:0007669"/>
    <property type="project" value="InterPro"/>
</dbReference>
<dbReference type="PANTHER" id="PTHR10687">
    <property type="entry name" value="SECRETORY CARRIER-ASSOCIATED MEMBRANE PROTEIN SCAMP"/>
    <property type="match status" value="1"/>
</dbReference>
<feature type="transmembrane region" description="Helical" evidence="5">
    <location>
        <begin position="181"/>
        <end position="197"/>
    </location>
</feature>
<comment type="subcellular location">
    <subcellularLocation>
        <location evidence="1 5">Membrane</location>
        <topology evidence="1 5">Multi-pass membrane protein</topology>
    </subcellularLocation>
</comment>
<feature type="compositionally biased region" description="Pro residues" evidence="6">
    <location>
        <begin position="55"/>
        <end position="64"/>
    </location>
</feature>
<dbReference type="EMBL" id="CAJNOQ010001999">
    <property type="protein sequence ID" value="CAF0932264.1"/>
    <property type="molecule type" value="Genomic_DNA"/>
</dbReference>
<evidence type="ECO:0000313" key="11">
    <source>
        <dbReference type="Proteomes" id="UP000663829"/>
    </source>
</evidence>
<dbReference type="Proteomes" id="UP000663829">
    <property type="component" value="Unassembled WGS sequence"/>
</dbReference>
<dbReference type="Pfam" id="PF04144">
    <property type="entry name" value="SCAMP"/>
    <property type="match status" value="1"/>
</dbReference>
<name>A0A814BX19_9BILA</name>
<dbReference type="InterPro" id="IPR007273">
    <property type="entry name" value="SCAMP"/>
</dbReference>
<keyword evidence="3 5" id="KW-1133">Transmembrane helix</keyword>
<dbReference type="Proteomes" id="UP000681722">
    <property type="component" value="Unassembled WGS sequence"/>
</dbReference>
<evidence type="ECO:0000256" key="4">
    <source>
        <dbReference type="ARBA" id="ARBA00023136"/>
    </source>
</evidence>
<sequence>MEDDNNPFAQPDPFADASIRQATAQSRTNQQTLNEYNPFTNATVPARTVVQPAVLPSPPIPPPSYASVSTPISSQQQTTARVDFSQLERQQQDLDRREQRLMERERELKNSTTGRRDNNFPPIPKICPFRPCFYQDINVEIPNEFQTWVRYLFYLWIIYSATLGLNIIGALAYLIVDKGGAVTFGLSILYFVLFTPCS</sequence>
<evidence type="ECO:0000256" key="6">
    <source>
        <dbReference type="SAM" id="MobiDB-lite"/>
    </source>
</evidence>
<protein>
    <recommendedName>
        <fullName evidence="5">Secretory carrier-associated membrane protein</fullName>
        <shortName evidence="5">Secretory carrier membrane protein</shortName>
    </recommendedName>
</protein>
<evidence type="ECO:0000256" key="1">
    <source>
        <dbReference type="ARBA" id="ARBA00004141"/>
    </source>
</evidence>
<keyword evidence="4 5" id="KW-0472">Membrane</keyword>
<evidence type="ECO:0000313" key="7">
    <source>
        <dbReference type="EMBL" id="CAF0932264.1"/>
    </source>
</evidence>
<comment type="similarity">
    <text evidence="5">Belongs to the SCAMP family.</text>
</comment>
<feature type="compositionally biased region" description="Polar residues" evidence="6">
    <location>
        <begin position="70"/>
        <end position="80"/>
    </location>
</feature>
<feature type="transmembrane region" description="Helical" evidence="5">
    <location>
        <begin position="151"/>
        <end position="175"/>
    </location>
</feature>
<evidence type="ECO:0000313" key="10">
    <source>
        <dbReference type="EMBL" id="CAF4030545.1"/>
    </source>
</evidence>
<dbReference type="EMBL" id="CAJOBA010036829">
    <property type="protein sequence ID" value="CAF4030545.1"/>
    <property type="molecule type" value="Genomic_DNA"/>
</dbReference>
<dbReference type="GO" id="GO:0032588">
    <property type="term" value="C:trans-Golgi network membrane"/>
    <property type="evidence" value="ECO:0007669"/>
    <property type="project" value="TreeGrafter"/>
</dbReference>
<reference evidence="7" key="1">
    <citation type="submission" date="2021-02" db="EMBL/GenBank/DDBJ databases">
        <authorList>
            <person name="Nowell W R."/>
        </authorList>
    </citation>
    <scope>NUCLEOTIDE SEQUENCE</scope>
</reference>
<comment type="caution">
    <text evidence="7">The sequence shown here is derived from an EMBL/GenBank/DDBJ whole genome shotgun (WGS) entry which is preliminary data.</text>
</comment>
<comment type="caution">
    <text evidence="5">Lacks conserved residue(s) required for the propagation of feature annotation.</text>
</comment>
<dbReference type="OrthoDB" id="242866at2759"/>
<proteinExistence type="inferred from homology"/>
<dbReference type="EMBL" id="CAJNOK010015288">
    <property type="protein sequence ID" value="CAF1222452.1"/>
    <property type="molecule type" value="Genomic_DNA"/>
</dbReference>
<gene>
    <name evidence="7" type="ORF">GPM918_LOCUS10248</name>
    <name evidence="8" type="ORF">OVA965_LOCUS24984</name>
    <name evidence="9" type="ORF">SRO942_LOCUS10249</name>
    <name evidence="10" type="ORF">TMI583_LOCUS25709</name>
</gene>
<evidence type="ECO:0000313" key="8">
    <source>
        <dbReference type="EMBL" id="CAF1222452.1"/>
    </source>
</evidence>
<dbReference type="EMBL" id="CAJOBC010001999">
    <property type="protein sequence ID" value="CAF3710033.1"/>
    <property type="molecule type" value="Genomic_DNA"/>
</dbReference>
<organism evidence="7 11">
    <name type="scientific">Didymodactylos carnosus</name>
    <dbReference type="NCBI Taxonomy" id="1234261"/>
    <lineage>
        <taxon>Eukaryota</taxon>
        <taxon>Metazoa</taxon>
        <taxon>Spiralia</taxon>
        <taxon>Gnathifera</taxon>
        <taxon>Rotifera</taxon>
        <taxon>Eurotatoria</taxon>
        <taxon>Bdelloidea</taxon>
        <taxon>Philodinida</taxon>
        <taxon>Philodinidae</taxon>
        <taxon>Didymodactylos</taxon>
    </lineage>
</organism>
<evidence type="ECO:0000256" key="3">
    <source>
        <dbReference type="ARBA" id="ARBA00022989"/>
    </source>
</evidence>
<feature type="region of interest" description="Disordered" evidence="6">
    <location>
        <begin position="53"/>
        <end position="80"/>
    </location>
</feature>
<dbReference type="Proteomes" id="UP000682733">
    <property type="component" value="Unassembled WGS sequence"/>
</dbReference>